<dbReference type="EMBL" id="SOHE01000040">
    <property type="protein sequence ID" value="TFD50795.1"/>
    <property type="molecule type" value="Genomic_DNA"/>
</dbReference>
<name>A0A4R9A3D6_9MICO</name>
<keyword evidence="2 5" id="KW-0808">Transferase</keyword>
<dbReference type="RefSeq" id="WP_134519110.1">
    <property type="nucleotide sequence ID" value="NZ_SOHE01000040.1"/>
</dbReference>
<dbReference type="GO" id="GO:0016757">
    <property type="term" value="F:glycosyltransferase activity"/>
    <property type="evidence" value="ECO:0007669"/>
    <property type="project" value="UniProtKB-KW"/>
</dbReference>
<dbReference type="InterPro" id="IPR001296">
    <property type="entry name" value="Glyco_trans_1"/>
</dbReference>
<evidence type="ECO:0000256" key="2">
    <source>
        <dbReference type="ARBA" id="ARBA00022679"/>
    </source>
</evidence>
<keyword evidence="1" id="KW-0328">Glycosyltransferase</keyword>
<dbReference type="SUPFAM" id="SSF53756">
    <property type="entry name" value="UDP-Glycosyltransferase/glycogen phosphorylase"/>
    <property type="match status" value="1"/>
</dbReference>
<dbReference type="Gene3D" id="3.40.50.2000">
    <property type="entry name" value="Glycogen Phosphorylase B"/>
    <property type="match status" value="2"/>
</dbReference>
<dbReference type="OrthoDB" id="9809227at2"/>
<evidence type="ECO:0000313" key="6">
    <source>
        <dbReference type="Proteomes" id="UP000297447"/>
    </source>
</evidence>
<accession>A0A4R9A3D6</accession>
<keyword evidence="6" id="KW-1185">Reference proteome</keyword>
<evidence type="ECO:0000259" key="4">
    <source>
        <dbReference type="Pfam" id="PF13439"/>
    </source>
</evidence>
<reference evidence="5 6" key="1">
    <citation type="submission" date="2019-03" db="EMBL/GenBank/DDBJ databases">
        <title>Genomics of glacier-inhabiting Cryobacterium strains.</title>
        <authorList>
            <person name="Liu Q."/>
            <person name="Xin Y.-H."/>
        </authorList>
    </citation>
    <scope>NUCLEOTIDE SEQUENCE [LARGE SCALE GENOMIC DNA]</scope>
    <source>
        <strain evidence="5 6">Hh14</strain>
    </source>
</reference>
<protein>
    <submittedName>
        <fullName evidence="5">Glycosyltransferase family 4 protein</fullName>
    </submittedName>
</protein>
<organism evidence="5 6">
    <name type="scientific">Cryobacterium frigoriphilum</name>
    <dbReference type="NCBI Taxonomy" id="1259150"/>
    <lineage>
        <taxon>Bacteria</taxon>
        <taxon>Bacillati</taxon>
        <taxon>Actinomycetota</taxon>
        <taxon>Actinomycetes</taxon>
        <taxon>Micrococcales</taxon>
        <taxon>Microbacteriaceae</taxon>
        <taxon>Cryobacterium</taxon>
    </lineage>
</organism>
<dbReference type="InterPro" id="IPR028098">
    <property type="entry name" value="Glyco_trans_4-like_N"/>
</dbReference>
<gene>
    <name evidence="5" type="ORF">E3T55_08330</name>
</gene>
<proteinExistence type="predicted"/>
<feature type="domain" description="Glycosyltransferase subfamily 4-like N-terminal" evidence="4">
    <location>
        <begin position="17"/>
        <end position="177"/>
    </location>
</feature>
<dbReference type="InterPro" id="IPR050194">
    <property type="entry name" value="Glycosyltransferase_grp1"/>
</dbReference>
<evidence type="ECO:0000256" key="1">
    <source>
        <dbReference type="ARBA" id="ARBA00022676"/>
    </source>
</evidence>
<evidence type="ECO:0000313" key="5">
    <source>
        <dbReference type="EMBL" id="TFD50795.1"/>
    </source>
</evidence>
<dbReference type="Proteomes" id="UP000297447">
    <property type="component" value="Unassembled WGS sequence"/>
</dbReference>
<comment type="caution">
    <text evidence="5">The sequence shown here is derived from an EMBL/GenBank/DDBJ whole genome shotgun (WGS) entry which is preliminary data.</text>
</comment>
<sequence length="377" mass="41329">MRIAVTTSILRIPPTYFVVDHAERLAARHEFRVFALAADVRDENVTVGVHDASPTRVLPFRYRMPLAPLALPLMARAVRRYHPDLVHQHFATWCTPAASVARALSVPMITTLHGYDVMLADRPARSALERWHRHNLSAATQTSARFLAVSEFLAATAVHAGFDSRRVHVHYQGVDTEYFAPAAPGPESDAHLDERPVVLFVGGLSPNKGPHDLIGASRRLTGTVEHQLILVGTGPLADELAADTAADKHIRLLGALDRTQIREWMRRATVVVLPAQEHRGRREAAGLVLLEAQACGTPVVAYASGGTPEMMLADCTGLLVPERDARALASAIGTVLRLEHSEYLRMAYAARDFVHTRRSLSLSCVELDEHYAAVADT</sequence>
<dbReference type="Pfam" id="PF13439">
    <property type="entry name" value="Glyco_transf_4"/>
    <property type="match status" value="1"/>
</dbReference>
<feature type="domain" description="Glycosyl transferase family 1" evidence="3">
    <location>
        <begin position="192"/>
        <end position="352"/>
    </location>
</feature>
<dbReference type="PANTHER" id="PTHR45947">
    <property type="entry name" value="SULFOQUINOVOSYL TRANSFERASE SQD2"/>
    <property type="match status" value="1"/>
</dbReference>
<dbReference type="Pfam" id="PF00534">
    <property type="entry name" value="Glycos_transf_1"/>
    <property type="match status" value="1"/>
</dbReference>
<evidence type="ECO:0000259" key="3">
    <source>
        <dbReference type="Pfam" id="PF00534"/>
    </source>
</evidence>
<dbReference type="GO" id="GO:1901137">
    <property type="term" value="P:carbohydrate derivative biosynthetic process"/>
    <property type="evidence" value="ECO:0007669"/>
    <property type="project" value="UniProtKB-ARBA"/>
</dbReference>
<dbReference type="AlphaFoldDB" id="A0A4R9A3D6"/>
<dbReference type="PANTHER" id="PTHR45947:SF14">
    <property type="entry name" value="SLL1723 PROTEIN"/>
    <property type="match status" value="1"/>
</dbReference>